<dbReference type="Pfam" id="PF13377">
    <property type="entry name" value="Peripla_BP_3"/>
    <property type="match status" value="1"/>
</dbReference>
<dbReference type="PANTHER" id="PTHR30146:SF148">
    <property type="entry name" value="HTH-TYPE TRANSCRIPTIONAL REPRESSOR PURR-RELATED"/>
    <property type="match status" value="1"/>
</dbReference>
<feature type="region of interest" description="Disordered" evidence="5">
    <location>
        <begin position="346"/>
        <end position="367"/>
    </location>
</feature>
<keyword evidence="3" id="KW-0238">DNA-binding</keyword>
<evidence type="ECO:0000256" key="3">
    <source>
        <dbReference type="ARBA" id="ARBA00023125"/>
    </source>
</evidence>
<dbReference type="InterPro" id="IPR028082">
    <property type="entry name" value="Peripla_BP_I"/>
</dbReference>
<evidence type="ECO:0000259" key="6">
    <source>
        <dbReference type="PROSITE" id="PS50932"/>
    </source>
</evidence>
<sequence length="367" mass="39750">MAESPGTPSSPRESTRHSVTLQDIAAHAGVSRSTVSLVLRGSSLVADTTRTRVQASIKALGYVYNRGAAALRASRTFTLGVVVYDIANPFFGAMVAGIDSVLHRENYVSFLANSEDSPHRQQRFLERMREQRVDGLLLCPAEGTDPTLITQLADWNLPCVQVLRHVGDPPFDYAGTDFELGVRQAVDHLVMLGHRRIVFLGGDAEHSATQTRHRGYHEAMRAHGLGDVRRVIRGAVTRRAGFDAVQRLMQESPRPTAVICHNDLMALGATLGLQRLGLVPGEDCAIIGTDDIEEAALSLPPLTSVATHPFAIGEEAARLAMRRIANPDGAREQVVLSPRLQVRHSCAPVPDAGTATQQQHPHATLDA</sequence>
<dbReference type="InterPro" id="IPR010982">
    <property type="entry name" value="Lambda_DNA-bd_dom_sf"/>
</dbReference>
<dbReference type="PANTHER" id="PTHR30146">
    <property type="entry name" value="LACI-RELATED TRANSCRIPTIONAL REPRESSOR"/>
    <property type="match status" value="1"/>
</dbReference>
<dbReference type="SUPFAM" id="SSF47413">
    <property type="entry name" value="lambda repressor-like DNA-binding domains"/>
    <property type="match status" value="1"/>
</dbReference>
<dbReference type="GO" id="GO:0000976">
    <property type="term" value="F:transcription cis-regulatory region binding"/>
    <property type="evidence" value="ECO:0007669"/>
    <property type="project" value="TreeGrafter"/>
</dbReference>
<dbReference type="InterPro" id="IPR046335">
    <property type="entry name" value="LacI/GalR-like_sensor"/>
</dbReference>
<dbReference type="Proteomes" id="UP000219023">
    <property type="component" value="Unassembled WGS sequence"/>
</dbReference>
<name>A0A285VDN9_9GAMM</name>
<dbReference type="PROSITE" id="PS00356">
    <property type="entry name" value="HTH_LACI_1"/>
    <property type="match status" value="1"/>
</dbReference>
<evidence type="ECO:0000256" key="2">
    <source>
        <dbReference type="ARBA" id="ARBA00023015"/>
    </source>
</evidence>
<dbReference type="Gene3D" id="3.40.50.2300">
    <property type="match status" value="2"/>
</dbReference>
<dbReference type="Gene3D" id="1.10.260.40">
    <property type="entry name" value="lambda repressor-like DNA-binding domains"/>
    <property type="match status" value="1"/>
</dbReference>
<dbReference type="OrthoDB" id="6619319at2"/>
<keyword evidence="2" id="KW-0805">Transcription regulation</keyword>
<evidence type="ECO:0000313" key="7">
    <source>
        <dbReference type="EMBL" id="SOC52067.1"/>
    </source>
</evidence>
<dbReference type="GO" id="GO:0003700">
    <property type="term" value="F:DNA-binding transcription factor activity"/>
    <property type="evidence" value="ECO:0007669"/>
    <property type="project" value="TreeGrafter"/>
</dbReference>
<dbReference type="RefSeq" id="WP_097021724.1">
    <property type="nucleotide sequence ID" value="NZ_OBQJ01000001.1"/>
</dbReference>
<feature type="domain" description="HTH lacI-type" evidence="6">
    <location>
        <begin position="19"/>
        <end position="73"/>
    </location>
</feature>
<dbReference type="PROSITE" id="PS50932">
    <property type="entry name" value="HTH_LACI_2"/>
    <property type="match status" value="1"/>
</dbReference>
<dbReference type="CDD" id="cd01392">
    <property type="entry name" value="HTH_LacI"/>
    <property type="match status" value="1"/>
</dbReference>
<reference evidence="7 8" key="1">
    <citation type="submission" date="2017-08" db="EMBL/GenBank/DDBJ databases">
        <authorList>
            <person name="de Groot N.N."/>
        </authorList>
    </citation>
    <scope>NUCLEOTIDE SEQUENCE [LARGE SCALE GENOMIC DNA]</scope>
    <source>
        <strain evidence="7 8">USBA 855</strain>
    </source>
</reference>
<keyword evidence="1" id="KW-0678">Repressor</keyword>
<evidence type="ECO:0000256" key="4">
    <source>
        <dbReference type="ARBA" id="ARBA00023163"/>
    </source>
</evidence>
<dbReference type="CDD" id="cd06289">
    <property type="entry name" value="PBP1_MalI-like"/>
    <property type="match status" value="1"/>
</dbReference>
<evidence type="ECO:0000256" key="1">
    <source>
        <dbReference type="ARBA" id="ARBA00022491"/>
    </source>
</evidence>
<dbReference type="EMBL" id="OBQJ01000001">
    <property type="protein sequence ID" value="SOC52067.1"/>
    <property type="molecule type" value="Genomic_DNA"/>
</dbReference>
<evidence type="ECO:0000313" key="8">
    <source>
        <dbReference type="Proteomes" id="UP000219023"/>
    </source>
</evidence>
<organism evidence="7 8">
    <name type="scientific">Chromohalobacter canadensis</name>
    <dbReference type="NCBI Taxonomy" id="141389"/>
    <lineage>
        <taxon>Bacteria</taxon>
        <taxon>Pseudomonadati</taxon>
        <taxon>Pseudomonadota</taxon>
        <taxon>Gammaproteobacteria</taxon>
        <taxon>Oceanospirillales</taxon>
        <taxon>Halomonadaceae</taxon>
        <taxon>Chromohalobacter</taxon>
    </lineage>
</organism>
<evidence type="ECO:0000256" key="5">
    <source>
        <dbReference type="SAM" id="MobiDB-lite"/>
    </source>
</evidence>
<dbReference type="SMART" id="SM00354">
    <property type="entry name" value="HTH_LACI"/>
    <property type="match status" value="1"/>
</dbReference>
<dbReference type="Pfam" id="PF00356">
    <property type="entry name" value="LacI"/>
    <property type="match status" value="1"/>
</dbReference>
<keyword evidence="4" id="KW-0804">Transcription</keyword>
<proteinExistence type="predicted"/>
<dbReference type="AlphaFoldDB" id="A0A285VDN9"/>
<accession>A0A285VDN9</accession>
<protein>
    <submittedName>
        <fullName evidence="7">Transcriptional regulator, LacI family</fullName>
    </submittedName>
</protein>
<gene>
    <name evidence="7" type="ORF">SAMN05421509_101511</name>
</gene>
<dbReference type="InterPro" id="IPR000843">
    <property type="entry name" value="HTH_LacI"/>
</dbReference>
<dbReference type="SUPFAM" id="SSF53822">
    <property type="entry name" value="Periplasmic binding protein-like I"/>
    <property type="match status" value="1"/>
</dbReference>